<dbReference type="Pfam" id="PF13450">
    <property type="entry name" value="NAD_binding_8"/>
    <property type="match status" value="1"/>
</dbReference>
<keyword evidence="3" id="KW-0274">FAD</keyword>
<accession>A0ABN8N5A3</accession>
<name>A0ABN8N5A3_9CNID</name>
<gene>
    <name evidence="5" type="ORF">PLOB_00045404</name>
</gene>
<dbReference type="PANTHER" id="PTHR10742:SF418">
    <property type="entry name" value="AMINE OXIDASE DOMAIN-CONTAINING PROTEIN"/>
    <property type="match status" value="1"/>
</dbReference>
<feature type="domain" description="Amine oxidase" evidence="4">
    <location>
        <begin position="506"/>
        <end position="720"/>
    </location>
</feature>
<evidence type="ECO:0000256" key="2">
    <source>
        <dbReference type="ARBA" id="ARBA00023002"/>
    </source>
</evidence>
<protein>
    <recommendedName>
        <fullName evidence="3">Amine oxidase</fullName>
        <ecNumber evidence="3">1.4.3.-</ecNumber>
    </recommendedName>
</protein>
<keyword evidence="3" id="KW-0285">Flavoprotein</keyword>
<proteinExistence type="inferred from homology"/>
<organism evidence="5 6">
    <name type="scientific">Porites lobata</name>
    <dbReference type="NCBI Taxonomy" id="104759"/>
    <lineage>
        <taxon>Eukaryota</taxon>
        <taxon>Metazoa</taxon>
        <taxon>Cnidaria</taxon>
        <taxon>Anthozoa</taxon>
        <taxon>Hexacorallia</taxon>
        <taxon>Scleractinia</taxon>
        <taxon>Fungiina</taxon>
        <taxon>Poritidae</taxon>
        <taxon>Porites</taxon>
    </lineage>
</organism>
<sequence>MNDLRILEFMAESLHEWIILQSSNNSRIFDRLISVQPRVFLRNGEPKKSFQRYLALFRDELDSKVKCKESILEVLFVQYLPESNCGFVEFLCLHYGENQDEIHSLNCGWGKKLMKEAEGVLNKEAERYGFETVHEIFYLAAAVLNPTTRCFIRCLYNVGFRLVKTENVNWRQLSRNNFSHLFVYKSPLASYLQGGKRPLPGQIKLGTVVKFLKELSASNQNIKNDMDANNVEEVLVLIESLDTAMKEVFKSSFPWHGITASCLDNQVAVVGGGVAGLSAASSLSEAGFDVVLLEAADYFGGRVKQAQPFKGFAPVDLGGEVIHGSDTIINRIAGENDWPLEPCTGCDEMETEEMIYYKGRLIPLRSDHPDISKAYKAREEIDLWQNETEDDIPQNPVTLEQKSNTLLINARVVEESEADSNPAKDLANEAVADLGGAQGAEKRDMSALEWLKGRECDEDAIDVFDTIHCQDYACAPSQMGMRESCREENVWDYGSGDYRTVQAIPGETIVLKNQHGEMLTARYVVITVPLTILKDGDIDFVPALPENKKKGIDSIHMGGALKIVCRFKSQFWSDKVNLIYCVRGFVGQIWMYTRDSLDSDEKCHVIVGFQTAEPAEQKMNLSEKDVLDGFLQQLDEIFGTESQPNLATDQLMDYVYYHWSKHPFIRGAYSSPTVHAQGMRHVLASPVQDLLFFAGEATNVTACACVHTAMETGIRAANEICGVAKRVQLESKQK</sequence>
<comment type="caution">
    <text evidence="5">The sequence shown here is derived from an EMBL/GenBank/DDBJ whole genome shotgun (WGS) entry which is preliminary data.</text>
</comment>
<dbReference type="PRINTS" id="PR00757">
    <property type="entry name" value="AMINEOXDASEF"/>
</dbReference>
<dbReference type="Proteomes" id="UP001159405">
    <property type="component" value="Unassembled WGS sequence"/>
</dbReference>
<dbReference type="InterPro" id="IPR001613">
    <property type="entry name" value="Flavin_amine_oxidase"/>
</dbReference>
<evidence type="ECO:0000256" key="1">
    <source>
        <dbReference type="ARBA" id="ARBA00001974"/>
    </source>
</evidence>
<dbReference type="Pfam" id="PF01593">
    <property type="entry name" value="Amino_oxidase"/>
    <property type="match status" value="1"/>
</dbReference>
<comment type="cofactor">
    <cofactor evidence="1 3">
        <name>FAD</name>
        <dbReference type="ChEBI" id="CHEBI:57692"/>
    </cofactor>
</comment>
<keyword evidence="2 3" id="KW-0560">Oxidoreductase</keyword>
<reference evidence="5 6" key="1">
    <citation type="submission" date="2022-05" db="EMBL/GenBank/DDBJ databases">
        <authorList>
            <consortium name="Genoscope - CEA"/>
            <person name="William W."/>
        </authorList>
    </citation>
    <scope>NUCLEOTIDE SEQUENCE [LARGE SCALE GENOMIC DNA]</scope>
</reference>
<dbReference type="Gene3D" id="3.50.50.60">
    <property type="entry name" value="FAD/NAD(P)-binding domain"/>
    <property type="match status" value="1"/>
</dbReference>
<dbReference type="EC" id="1.4.3.-" evidence="3"/>
<evidence type="ECO:0000313" key="6">
    <source>
        <dbReference type="Proteomes" id="UP001159405"/>
    </source>
</evidence>
<dbReference type="PANTHER" id="PTHR10742">
    <property type="entry name" value="FLAVIN MONOAMINE OXIDASE"/>
    <property type="match status" value="1"/>
</dbReference>
<comment type="similarity">
    <text evidence="3">Belongs to the flavin monoamine oxidase family.</text>
</comment>
<dbReference type="SUPFAM" id="SSF51905">
    <property type="entry name" value="FAD/NAD(P)-binding domain"/>
    <property type="match status" value="1"/>
</dbReference>
<evidence type="ECO:0000259" key="4">
    <source>
        <dbReference type="Pfam" id="PF01593"/>
    </source>
</evidence>
<dbReference type="SUPFAM" id="SSF54373">
    <property type="entry name" value="FAD-linked reductases, C-terminal domain"/>
    <property type="match status" value="1"/>
</dbReference>
<keyword evidence="6" id="KW-1185">Reference proteome</keyword>
<dbReference type="InterPro" id="IPR050281">
    <property type="entry name" value="Flavin_monoamine_oxidase"/>
</dbReference>
<evidence type="ECO:0000313" key="5">
    <source>
        <dbReference type="EMBL" id="CAH3040752.1"/>
    </source>
</evidence>
<dbReference type="Gene3D" id="3.90.660.10">
    <property type="match status" value="1"/>
</dbReference>
<dbReference type="EMBL" id="CALNXK010000008">
    <property type="protein sequence ID" value="CAH3040752.1"/>
    <property type="molecule type" value="Genomic_DNA"/>
</dbReference>
<dbReference type="InterPro" id="IPR036188">
    <property type="entry name" value="FAD/NAD-bd_sf"/>
</dbReference>
<dbReference type="InterPro" id="IPR002937">
    <property type="entry name" value="Amino_oxidase"/>
</dbReference>
<evidence type="ECO:0000256" key="3">
    <source>
        <dbReference type="RuleBase" id="RU362067"/>
    </source>
</evidence>